<accession>A0A9W6J991</accession>
<feature type="transmembrane region" description="Helical" evidence="6">
    <location>
        <begin position="309"/>
        <end position="330"/>
    </location>
</feature>
<feature type="transmembrane region" description="Helical" evidence="6">
    <location>
        <begin position="145"/>
        <end position="167"/>
    </location>
</feature>
<evidence type="ECO:0000256" key="5">
    <source>
        <dbReference type="ARBA" id="ARBA00023136"/>
    </source>
</evidence>
<feature type="transmembrane region" description="Helical" evidence="6">
    <location>
        <begin position="342"/>
        <end position="366"/>
    </location>
</feature>
<evidence type="ECO:0000313" key="9">
    <source>
        <dbReference type="Proteomes" id="UP001143370"/>
    </source>
</evidence>
<organism evidence="8 9">
    <name type="scientific">Ancylobacter dichloromethanicus</name>
    <dbReference type="NCBI Taxonomy" id="518825"/>
    <lineage>
        <taxon>Bacteria</taxon>
        <taxon>Pseudomonadati</taxon>
        <taxon>Pseudomonadota</taxon>
        <taxon>Alphaproteobacteria</taxon>
        <taxon>Hyphomicrobiales</taxon>
        <taxon>Xanthobacteraceae</taxon>
        <taxon>Ancylobacter</taxon>
    </lineage>
</organism>
<evidence type="ECO:0000313" key="8">
    <source>
        <dbReference type="EMBL" id="GLK72186.1"/>
    </source>
</evidence>
<feature type="transmembrane region" description="Helical" evidence="6">
    <location>
        <begin position="372"/>
        <end position="391"/>
    </location>
</feature>
<evidence type="ECO:0000256" key="1">
    <source>
        <dbReference type="ARBA" id="ARBA00004651"/>
    </source>
</evidence>
<evidence type="ECO:0000256" key="6">
    <source>
        <dbReference type="SAM" id="Phobius"/>
    </source>
</evidence>
<feature type="transmembrane region" description="Helical" evidence="6">
    <location>
        <begin position="173"/>
        <end position="196"/>
    </location>
</feature>
<feature type="transmembrane region" description="Helical" evidence="6">
    <location>
        <begin position="251"/>
        <end position="272"/>
    </location>
</feature>
<dbReference type="AlphaFoldDB" id="A0A9W6J991"/>
<evidence type="ECO:0000256" key="4">
    <source>
        <dbReference type="ARBA" id="ARBA00022989"/>
    </source>
</evidence>
<evidence type="ECO:0000256" key="3">
    <source>
        <dbReference type="ARBA" id="ARBA00022692"/>
    </source>
</evidence>
<protein>
    <submittedName>
        <fullName evidence="8">MFS transporter</fullName>
    </submittedName>
</protein>
<evidence type="ECO:0000256" key="2">
    <source>
        <dbReference type="ARBA" id="ARBA00022475"/>
    </source>
</evidence>
<reference evidence="8" key="1">
    <citation type="journal article" date="2014" name="Int. J. Syst. Evol. Microbiol.">
        <title>Complete genome sequence of Corynebacterium casei LMG S-19264T (=DSM 44701T), isolated from a smear-ripened cheese.</title>
        <authorList>
            <consortium name="US DOE Joint Genome Institute (JGI-PGF)"/>
            <person name="Walter F."/>
            <person name="Albersmeier A."/>
            <person name="Kalinowski J."/>
            <person name="Ruckert C."/>
        </authorList>
    </citation>
    <scope>NUCLEOTIDE SEQUENCE</scope>
    <source>
        <strain evidence="8">VKM B-2484</strain>
    </source>
</reference>
<gene>
    <name evidence="8" type="ORF">GCM10017643_23020</name>
</gene>
<dbReference type="CDD" id="cd17324">
    <property type="entry name" value="MFS_NepI_like"/>
    <property type="match status" value="1"/>
</dbReference>
<dbReference type="PANTHER" id="PTHR43124">
    <property type="entry name" value="PURINE EFFLUX PUMP PBUE"/>
    <property type="match status" value="1"/>
</dbReference>
<dbReference type="PANTHER" id="PTHR43124:SF5">
    <property type="entry name" value="PURINE RIBONUCLEOSIDE EFFLUX PUMP NEPI"/>
    <property type="match status" value="1"/>
</dbReference>
<dbReference type="InterPro" id="IPR050189">
    <property type="entry name" value="MFS_Efflux_Transporters"/>
</dbReference>
<dbReference type="RefSeq" id="WP_213369739.1">
    <property type="nucleotide sequence ID" value="NZ_BSFJ01000008.1"/>
</dbReference>
<dbReference type="Gene3D" id="1.20.1250.20">
    <property type="entry name" value="MFS general substrate transporter like domains"/>
    <property type="match status" value="1"/>
</dbReference>
<name>A0A9W6J991_9HYPH</name>
<proteinExistence type="predicted"/>
<dbReference type="GO" id="GO:0005886">
    <property type="term" value="C:plasma membrane"/>
    <property type="evidence" value="ECO:0007669"/>
    <property type="project" value="UniProtKB-SubCell"/>
</dbReference>
<feature type="transmembrane region" description="Helical" evidence="6">
    <location>
        <begin position="284"/>
        <end position="303"/>
    </location>
</feature>
<keyword evidence="3 6" id="KW-0812">Transmembrane</keyword>
<dbReference type="PROSITE" id="PS50850">
    <property type="entry name" value="MFS"/>
    <property type="match status" value="1"/>
</dbReference>
<dbReference type="GO" id="GO:0022857">
    <property type="term" value="F:transmembrane transporter activity"/>
    <property type="evidence" value="ECO:0007669"/>
    <property type="project" value="InterPro"/>
</dbReference>
<dbReference type="EMBL" id="BSFJ01000008">
    <property type="protein sequence ID" value="GLK72186.1"/>
    <property type="molecule type" value="Genomic_DNA"/>
</dbReference>
<dbReference type="InterPro" id="IPR036259">
    <property type="entry name" value="MFS_trans_sf"/>
</dbReference>
<keyword evidence="4 6" id="KW-1133">Transmembrane helix</keyword>
<feature type="domain" description="Major facilitator superfamily (MFS) profile" evidence="7">
    <location>
        <begin position="21"/>
        <end position="395"/>
    </location>
</feature>
<feature type="transmembrane region" description="Helical" evidence="6">
    <location>
        <begin position="55"/>
        <end position="75"/>
    </location>
</feature>
<feature type="transmembrane region" description="Helical" evidence="6">
    <location>
        <begin position="12"/>
        <end position="35"/>
    </location>
</feature>
<dbReference type="SUPFAM" id="SSF103473">
    <property type="entry name" value="MFS general substrate transporter"/>
    <property type="match status" value="1"/>
</dbReference>
<feature type="transmembrane region" description="Helical" evidence="6">
    <location>
        <begin position="217"/>
        <end position="239"/>
    </location>
</feature>
<keyword evidence="9" id="KW-1185">Reference proteome</keyword>
<feature type="transmembrane region" description="Helical" evidence="6">
    <location>
        <begin position="112"/>
        <end position="133"/>
    </location>
</feature>
<dbReference type="Proteomes" id="UP001143370">
    <property type="component" value="Unassembled WGS sequence"/>
</dbReference>
<evidence type="ECO:0000259" key="7">
    <source>
        <dbReference type="PROSITE" id="PS50850"/>
    </source>
</evidence>
<dbReference type="InterPro" id="IPR020846">
    <property type="entry name" value="MFS_dom"/>
</dbReference>
<keyword evidence="5 6" id="KW-0472">Membrane</keyword>
<keyword evidence="2" id="KW-1003">Cell membrane</keyword>
<comment type="caution">
    <text evidence="8">The sequence shown here is derived from an EMBL/GenBank/DDBJ whole genome shotgun (WGS) entry which is preliminary data.</text>
</comment>
<sequence length="404" mass="41068">MSDTLAVDATQAPAISPAWAAVGSMTLGVFGLVTAEFLPASLLTPMAADLGITEGTAGQAVTATALVAMAASLLVSAVTQRIDRRNLMVAFSIMLVISNLIVAFAPNLPLLILGRVLLGLALGGFWAMSAALTMRLVPEAMIPRALSILFSGVSAATIFAAPVGSYLGHLVGWRAVFLLAAAMGVVTIIAQIVTLPRMAPTGTARLRTLVDVLRRPGVALGMSAAMLAFAGHFAVFTYIRPFLETVTGIGINALSGILLGFGLANFVGTLAAGPLIERSLKAALLGMPLLMAALGVALVTLQADPTVHTLLFALWGFAFGGVPVAWSTWLTRAVPDQTETAGGLLVASVQLAISVGAAGGGAILAVDGVTGTFAAACLLLVIAALIVLFGVRTLPGNGRATALH</sequence>
<feature type="transmembrane region" description="Helical" evidence="6">
    <location>
        <begin position="87"/>
        <end position="106"/>
    </location>
</feature>
<reference evidence="8" key="2">
    <citation type="submission" date="2023-01" db="EMBL/GenBank/DDBJ databases">
        <authorList>
            <person name="Sun Q."/>
            <person name="Evtushenko L."/>
        </authorList>
    </citation>
    <scope>NUCLEOTIDE SEQUENCE</scope>
    <source>
        <strain evidence="8">VKM B-2484</strain>
    </source>
</reference>
<comment type="subcellular location">
    <subcellularLocation>
        <location evidence="1">Cell membrane</location>
        <topology evidence="1">Multi-pass membrane protein</topology>
    </subcellularLocation>
</comment>
<dbReference type="InterPro" id="IPR011701">
    <property type="entry name" value="MFS"/>
</dbReference>
<dbReference type="Pfam" id="PF07690">
    <property type="entry name" value="MFS_1"/>
    <property type="match status" value="1"/>
</dbReference>